<dbReference type="EMBL" id="KY629563">
    <property type="protein sequence ID" value="ARK07446.1"/>
    <property type="molecule type" value="Genomic_DNA"/>
</dbReference>
<protein>
    <submittedName>
        <fullName evidence="1">Uncharacterized protein</fullName>
    </submittedName>
</protein>
<gene>
    <name evidence="1" type="ORF">LAV_00046</name>
</gene>
<dbReference type="Proteomes" id="UP000223906">
    <property type="component" value="Segment"/>
</dbReference>
<keyword evidence="2" id="KW-1185">Reference proteome</keyword>
<name>A0A1W6DX61_9CAUD</name>
<evidence type="ECO:0000313" key="2">
    <source>
        <dbReference type="Proteomes" id="UP000223906"/>
    </source>
</evidence>
<accession>A0A1W6DX61</accession>
<evidence type="ECO:0000313" key="1">
    <source>
        <dbReference type="EMBL" id="ARK07446.1"/>
    </source>
</evidence>
<organism evidence="1 2">
    <name type="scientific">Sphingobium phage Lacusarx</name>
    <dbReference type="NCBI Taxonomy" id="1980139"/>
    <lineage>
        <taxon>Viruses</taxon>
        <taxon>Duplodnaviria</taxon>
        <taxon>Heunggongvirae</taxon>
        <taxon>Uroviricota</taxon>
        <taxon>Caudoviricetes</taxon>
        <taxon>Lacusarxvirus</taxon>
        <taxon>Lacusarxvirus lacusarx</taxon>
    </lineage>
</organism>
<sequence>MRSLHAAKTAVFRFVFWALMVLVLAAAAVPALALSLIYITIAILKGNAPKVTVKFH</sequence>
<proteinExistence type="predicted"/>
<reference evidence="1 2" key="1">
    <citation type="submission" date="2017-02" db="EMBL/GenBank/DDBJ databases">
        <title>The first characterized phage against a member of the ecologically important #sphingomonads reveals high dissimilarity against all other known phages.</title>
        <authorList>
            <person name="Nielsen T.K."/>
            <person name="Carstens A.B."/>
            <person name="Kot W."/>
            <person name="Lametsch R."/>
            <person name="Neve H."/>
            <person name="Hansen L.H."/>
        </authorList>
    </citation>
    <scope>NUCLEOTIDE SEQUENCE [LARGE SCALE GENOMIC DNA]</scope>
</reference>